<keyword evidence="3" id="KW-1185">Reference proteome</keyword>
<evidence type="ECO:0000313" key="3">
    <source>
        <dbReference type="Proteomes" id="UP001281761"/>
    </source>
</evidence>
<evidence type="ECO:0000256" key="1">
    <source>
        <dbReference type="SAM" id="MobiDB-lite"/>
    </source>
</evidence>
<feature type="compositionally biased region" description="Basic and acidic residues" evidence="1">
    <location>
        <begin position="346"/>
        <end position="374"/>
    </location>
</feature>
<name>A0ABQ9XCE6_9EUKA</name>
<sequence>MNRPYCSYEIMKNILCDFRAAVNRIPNHDTAWAASQKLINDKSSLDEKKRASSTLIKLLNDDLRAATLITYRNGLEFTLPDLLTDSQSDELKRNIFTLTGLLFENDNSATQLMSHDIKESLVKVGSLKTAPDWSVKEVWKLVSRLCERTGHHDFTENRCYLFNSVCKAGLDELLSFATLKPNTTGGQVPLLSFGKKEALGQTVMEGMVNVMNFADSPPFISSLCAMACAQNANMASCALQSLANGLRIYPHLKKNLMSQLIRFPTSPKAPKVSFPFSAILEEVKTRKEINIKTALAGLVAELAVSNPSEYDSYPDEEDSASESENKPQDSPAVSEPSDDESAAEEVIQKQKRQESSKEDEHKKIGTEKKPKPKK</sequence>
<dbReference type="EMBL" id="JARBJD010000165">
    <property type="protein sequence ID" value="KAK2948962.1"/>
    <property type="molecule type" value="Genomic_DNA"/>
</dbReference>
<reference evidence="2 3" key="1">
    <citation type="journal article" date="2022" name="bioRxiv">
        <title>Genomics of Preaxostyla Flagellates Illuminates Evolutionary Transitions and the Path Towards Mitochondrial Loss.</title>
        <authorList>
            <person name="Novak L.V.F."/>
            <person name="Treitli S.C."/>
            <person name="Pyrih J."/>
            <person name="Halakuc P."/>
            <person name="Pipaliya S.V."/>
            <person name="Vacek V."/>
            <person name="Brzon O."/>
            <person name="Soukal P."/>
            <person name="Eme L."/>
            <person name="Dacks J.B."/>
            <person name="Karnkowska A."/>
            <person name="Elias M."/>
            <person name="Hampl V."/>
        </authorList>
    </citation>
    <scope>NUCLEOTIDE SEQUENCE [LARGE SCALE GENOMIC DNA]</scope>
    <source>
        <strain evidence="2">NAU3</strain>
        <tissue evidence="2">Gut</tissue>
    </source>
</reference>
<accession>A0ABQ9XCE6</accession>
<evidence type="ECO:0000313" key="2">
    <source>
        <dbReference type="EMBL" id="KAK2948962.1"/>
    </source>
</evidence>
<gene>
    <name evidence="2" type="ORF">BLNAU_16068</name>
</gene>
<feature type="region of interest" description="Disordered" evidence="1">
    <location>
        <begin position="308"/>
        <end position="374"/>
    </location>
</feature>
<evidence type="ECO:0008006" key="4">
    <source>
        <dbReference type="Google" id="ProtNLM"/>
    </source>
</evidence>
<proteinExistence type="predicted"/>
<protein>
    <recommendedName>
        <fullName evidence="4">HEAT repeat protein</fullName>
    </recommendedName>
</protein>
<comment type="caution">
    <text evidence="2">The sequence shown here is derived from an EMBL/GenBank/DDBJ whole genome shotgun (WGS) entry which is preliminary data.</text>
</comment>
<feature type="compositionally biased region" description="Acidic residues" evidence="1">
    <location>
        <begin position="312"/>
        <end position="321"/>
    </location>
</feature>
<dbReference type="Proteomes" id="UP001281761">
    <property type="component" value="Unassembled WGS sequence"/>
</dbReference>
<organism evidence="2 3">
    <name type="scientific">Blattamonas nauphoetae</name>
    <dbReference type="NCBI Taxonomy" id="2049346"/>
    <lineage>
        <taxon>Eukaryota</taxon>
        <taxon>Metamonada</taxon>
        <taxon>Preaxostyla</taxon>
        <taxon>Oxymonadida</taxon>
        <taxon>Blattamonas</taxon>
    </lineage>
</organism>